<evidence type="ECO:0000313" key="2">
    <source>
        <dbReference type="Proteomes" id="UP001148313"/>
    </source>
</evidence>
<comment type="caution">
    <text evidence="1">The sequence shown here is derived from an EMBL/GenBank/DDBJ whole genome shotgun (WGS) entry which is preliminary data.</text>
</comment>
<name>A0ABT4VI27_9HYPH</name>
<dbReference type="InterPro" id="IPR013024">
    <property type="entry name" value="GGCT-like"/>
</dbReference>
<sequence>MPPEDEPEGRSDSDALVGYIGYGSLVNRTTLLTDYVSAQRVRLTGWRRCWRPRMKGDPIRSKRRTSLLSARRVEDSMIEGLLVFDRIENLPAVDEREATYDRIEVPSEAIELLDGGLPGCPVYVYEARTNTADHDPHHPILQSYLDAVLQGFLREFGRNGVHSFLDSTDGFERSVHADRHDPVYPRAVDLLEHERHFIDTVLEERGTRFV</sequence>
<dbReference type="RefSeq" id="WP_271087849.1">
    <property type="nucleotide sequence ID" value="NZ_JAPJZH010000002.1"/>
</dbReference>
<dbReference type="EMBL" id="JAPJZH010000002">
    <property type="protein sequence ID" value="MDA4844315.1"/>
    <property type="molecule type" value="Genomic_DNA"/>
</dbReference>
<evidence type="ECO:0000313" key="1">
    <source>
        <dbReference type="EMBL" id="MDA4844315.1"/>
    </source>
</evidence>
<protein>
    <submittedName>
        <fullName evidence="1">Gamma-glutamylcyclotransferase</fullName>
    </submittedName>
</protein>
<organism evidence="1 2">
    <name type="scientific">Hoeflea poritis</name>
    <dbReference type="NCBI Taxonomy" id="2993659"/>
    <lineage>
        <taxon>Bacteria</taxon>
        <taxon>Pseudomonadati</taxon>
        <taxon>Pseudomonadota</taxon>
        <taxon>Alphaproteobacteria</taxon>
        <taxon>Hyphomicrobiales</taxon>
        <taxon>Rhizobiaceae</taxon>
        <taxon>Hoeflea</taxon>
    </lineage>
</organism>
<proteinExistence type="predicted"/>
<accession>A0ABT4VI27</accession>
<gene>
    <name evidence="1" type="ORF">OOZ53_03095</name>
</gene>
<reference evidence="1" key="1">
    <citation type="submission" date="2022-11" db="EMBL/GenBank/DDBJ databases">
        <title>Hoeflea poritis sp. nov., isolated from scleractinian coral Porites lutea.</title>
        <authorList>
            <person name="Zhang G."/>
            <person name="Wei Q."/>
            <person name="Cai L."/>
        </authorList>
    </citation>
    <scope>NUCLEOTIDE SEQUENCE</scope>
    <source>
        <strain evidence="1">E7-10</strain>
    </source>
</reference>
<dbReference type="Proteomes" id="UP001148313">
    <property type="component" value="Unassembled WGS sequence"/>
</dbReference>
<keyword evidence="2" id="KW-1185">Reference proteome</keyword>
<dbReference type="CDD" id="cd06661">
    <property type="entry name" value="GGCT_like"/>
    <property type="match status" value="1"/>
</dbReference>
<dbReference type="Gene3D" id="3.10.490.10">
    <property type="entry name" value="Gamma-glutamyl cyclotransferase-like"/>
    <property type="match status" value="1"/>
</dbReference>